<comment type="caution">
    <text evidence="3">The sequence shown here is derived from an EMBL/GenBank/DDBJ whole genome shotgun (WGS) entry which is preliminary data.</text>
</comment>
<dbReference type="GO" id="GO:0016787">
    <property type="term" value="F:hydrolase activity"/>
    <property type="evidence" value="ECO:0007669"/>
    <property type="project" value="UniProtKB-KW"/>
</dbReference>
<gene>
    <name evidence="3" type="ORF">RFM27_32255</name>
</gene>
<dbReference type="InterPro" id="IPR052169">
    <property type="entry name" value="CW_Biosynth-Accessory"/>
</dbReference>
<dbReference type="PANTHER" id="PTHR33393">
    <property type="entry name" value="POLYGLUTAMINE SYNTHESIS ACCESSORY PROTEIN RV0574C-RELATED"/>
    <property type="match status" value="1"/>
</dbReference>
<organism evidence="3 4">
    <name type="scientific">Mesorhizobium dulcispinae</name>
    <dbReference type="NCBI Taxonomy" id="3072316"/>
    <lineage>
        <taxon>Bacteria</taxon>
        <taxon>Pseudomonadati</taxon>
        <taxon>Pseudomonadota</taxon>
        <taxon>Alphaproteobacteria</taxon>
        <taxon>Hyphomicrobiales</taxon>
        <taxon>Phyllobacteriaceae</taxon>
        <taxon>Mesorhizobium</taxon>
    </lineage>
</organism>
<dbReference type="CDD" id="cd07381">
    <property type="entry name" value="MPP_CapA"/>
    <property type="match status" value="1"/>
</dbReference>
<dbReference type="Proteomes" id="UP001271780">
    <property type="component" value="Unassembled WGS sequence"/>
</dbReference>
<dbReference type="InterPro" id="IPR019079">
    <property type="entry name" value="Capsule_synth_CapA"/>
</dbReference>
<evidence type="ECO:0000313" key="4">
    <source>
        <dbReference type="Proteomes" id="UP001271780"/>
    </source>
</evidence>
<keyword evidence="4" id="KW-1185">Reference proteome</keyword>
<dbReference type="InterPro" id="IPR029052">
    <property type="entry name" value="Metallo-depent_PP-like"/>
</dbReference>
<dbReference type="Gene3D" id="3.60.21.10">
    <property type="match status" value="1"/>
</dbReference>
<dbReference type="RefSeq" id="WP_320319154.1">
    <property type="nucleotide sequence ID" value="NZ_JAVIIX010000039.1"/>
</dbReference>
<dbReference type="Pfam" id="PF09587">
    <property type="entry name" value="PGA_cap"/>
    <property type="match status" value="1"/>
</dbReference>
<dbReference type="PANTHER" id="PTHR33393:SF12">
    <property type="entry name" value="CAPSULE BIOSYNTHESIS PROTEIN CAPA"/>
    <property type="match status" value="1"/>
</dbReference>
<dbReference type="SUPFAM" id="SSF56300">
    <property type="entry name" value="Metallo-dependent phosphatases"/>
    <property type="match status" value="1"/>
</dbReference>
<sequence>MQTTDEIHQTGETSFEIRAKEILEKAMLSHEWDVPLAGAATDAAEMSHVDLAYWFYKLARPTLVAESGVRDALFASDKSVIQLPAGFKQESALTLSAAGDLMPMDGIEASANIIYEKVRDILFDADISFANLEAPLTKEEFDNCLVQGCDLPKGPILRNSFAMFDALVRHNDKSFDVLSVANNHTFDLGVEGIETTRKVLVDNNIIGIGTPGSQAEYGRADIITKADIKVGFISATFSLNDRNPPENESYRVHTARLVSKYVEPELELLNKQIEDCKREGCDVIVASLHWGYEFEFFPRSKQIEAAHALIEGGVDLILGHHPHVVQPVEYYRTKRDPNRMAVIAYSLGGLTYDQWDAAPHLALGLALRMNLSKGIMDGTSRTFIDNIRLVPVFHKVFCQNGRRTLRIEKLDDHLSEAVSLEEDKEFVGRVNKMKCYADLVLGKWAT</sequence>
<feature type="domain" description="Capsule synthesis protein CapA" evidence="2">
    <location>
        <begin position="94"/>
        <end position="354"/>
    </location>
</feature>
<dbReference type="EMBL" id="JAVIIZ010000041">
    <property type="protein sequence ID" value="MDX8476733.1"/>
    <property type="molecule type" value="Genomic_DNA"/>
</dbReference>
<evidence type="ECO:0000259" key="2">
    <source>
        <dbReference type="SMART" id="SM00854"/>
    </source>
</evidence>
<reference evidence="3 4" key="1">
    <citation type="submission" date="2023-08" db="EMBL/GenBank/DDBJ databases">
        <title>Implementing the SeqCode for naming new Mesorhizobium species isolated from Vachellia karroo root nodules.</title>
        <authorList>
            <person name="Van Lill M."/>
        </authorList>
    </citation>
    <scope>NUCLEOTIDE SEQUENCE [LARGE SCALE GENOMIC DNA]</scope>
    <source>
        <strain evidence="3 4">VK23A</strain>
    </source>
</reference>
<evidence type="ECO:0000256" key="1">
    <source>
        <dbReference type="ARBA" id="ARBA00005662"/>
    </source>
</evidence>
<evidence type="ECO:0000313" key="3">
    <source>
        <dbReference type="EMBL" id="MDX8476733.1"/>
    </source>
</evidence>
<name>A0ABU4XQ98_9HYPH</name>
<dbReference type="EC" id="3.1.-.-" evidence="3"/>
<proteinExistence type="inferred from homology"/>
<accession>A0ABU4XQ98</accession>
<protein>
    <submittedName>
        <fullName evidence="3">CapA family protein</fullName>
        <ecNumber evidence="3">3.1.-.-</ecNumber>
    </submittedName>
</protein>
<keyword evidence="3" id="KW-0378">Hydrolase</keyword>
<comment type="similarity">
    <text evidence="1">Belongs to the CapA family.</text>
</comment>
<dbReference type="SMART" id="SM00854">
    <property type="entry name" value="PGA_cap"/>
    <property type="match status" value="1"/>
</dbReference>